<evidence type="ECO:0000313" key="1">
    <source>
        <dbReference type="EMBL" id="MEK8029771.1"/>
    </source>
</evidence>
<protein>
    <submittedName>
        <fullName evidence="1">MxaL protein</fullName>
    </submittedName>
</protein>
<accession>A0ABU9BII9</accession>
<dbReference type="PROSITE" id="PS51257">
    <property type="entry name" value="PROKAR_LIPOPROTEIN"/>
    <property type="match status" value="1"/>
</dbReference>
<dbReference type="SUPFAM" id="SSF53300">
    <property type="entry name" value="vWA-like"/>
    <property type="match status" value="1"/>
</dbReference>
<name>A0ABU9BII9_9BURK</name>
<sequence length="347" mass="37681">MSRIDGHLVAAAVLLTACLARPQVEIEQALIEQVVVLDVTQSMNVEDEQLDGRPASRLAFAKRLWSQALRELPCGSRIGWGIFTEYRAFLLLAPVEVCSGLVELQSTLAHIDGRMAWSGNSEVAKGVHSAWGIAQLLPRRPSLVFVTDGHEAPPLSDKRRPAYDDKPGEVTGLIVGVGGLLPVPIPKTDPGGRPLGFWRADEVAQRDPFAANEAAKREHVAANEAAQRGYVSANEAVQREHVSANEAAATVPGQEHLSWLHEGHLRDLANERGWGYHRLLDTAHLVEAATGPSLARSATAPADLRPWLALGALALLLWRHLRSRAVLGSARFHRPARSSRVARAGRL</sequence>
<dbReference type="RefSeq" id="WP_341424104.1">
    <property type="nucleotide sequence ID" value="NZ_JBBUTG010000001.1"/>
</dbReference>
<dbReference type="InterPro" id="IPR036465">
    <property type="entry name" value="vWFA_dom_sf"/>
</dbReference>
<keyword evidence="2" id="KW-1185">Reference proteome</keyword>
<dbReference type="Gene3D" id="3.40.50.410">
    <property type="entry name" value="von Willebrand factor, type A domain"/>
    <property type="match status" value="1"/>
</dbReference>
<dbReference type="EMBL" id="JBBUTG010000001">
    <property type="protein sequence ID" value="MEK8029771.1"/>
    <property type="molecule type" value="Genomic_DNA"/>
</dbReference>
<comment type="caution">
    <text evidence="1">The sequence shown here is derived from an EMBL/GenBank/DDBJ whole genome shotgun (WGS) entry which is preliminary data.</text>
</comment>
<proteinExistence type="predicted"/>
<gene>
    <name evidence="1" type="ORF">AACH06_02965</name>
</gene>
<reference evidence="1 2" key="1">
    <citation type="submission" date="2024-04" db="EMBL/GenBank/DDBJ databases">
        <title>Novel species of the genus Ideonella isolated from streams.</title>
        <authorList>
            <person name="Lu H."/>
        </authorList>
    </citation>
    <scope>NUCLEOTIDE SEQUENCE [LARGE SCALE GENOMIC DNA]</scope>
    <source>
        <strain evidence="1 2">DXS29W</strain>
    </source>
</reference>
<organism evidence="1 2">
    <name type="scientific">Ideonella lacteola</name>
    <dbReference type="NCBI Taxonomy" id="2984193"/>
    <lineage>
        <taxon>Bacteria</taxon>
        <taxon>Pseudomonadati</taxon>
        <taxon>Pseudomonadota</taxon>
        <taxon>Betaproteobacteria</taxon>
        <taxon>Burkholderiales</taxon>
        <taxon>Sphaerotilaceae</taxon>
        <taxon>Ideonella</taxon>
    </lineage>
</organism>
<evidence type="ECO:0000313" key="2">
    <source>
        <dbReference type="Proteomes" id="UP001371218"/>
    </source>
</evidence>
<dbReference type="Proteomes" id="UP001371218">
    <property type="component" value="Unassembled WGS sequence"/>
</dbReference>